<dbReference type="GO" id="GO:0005886">
    <property type="term" value="C:plasma membrane"/>
    <property type="evidence" value="ECO:0007669"/>
    <property type="project" value="TreeGrafter"/>
</dbReference>
<evidence type="ECO:0000259" key="10">
    <source>
        <dbReference type="Pfam" id="PF05223"/>
    </source>
</evidence>
<evidence type="ECO:0000259" key="9">
    <source>
        <dbReference type="Pfam" id="PF03717"/>
    </source>
</evidence>
<dbReference type="Pfam" id="PF05223">
    <property type="entry name" value="MecA_N"/>
    <property type="match status" value="1"/>
</dbReference>
<evidence type="ECO:0000256" key="3">
    <source>
        <dbReference type="ARBA" id="ARBA00007171"/>
    </source>
</evidence>
<feature type="domain" description="Penicillin-binding protein transpeptidase" evidence="8">
    <location>
        <begin position="359"/>
        <end position="665"/>
    </location>
</feature>
<comment type="subcellular location">
    <subcellularLocation>
        <location evidence="1">Membrane</location>
    </subcellularLocation>
</comment>
<dbReference type="PANTHER" id="PTHR30627:SF25">
    <property type="entry name" value="PENICILLIN-BINDING PROTEIN 3"/>
    <property type="match status" value="1"/>
</dbReference>
<dbReference type="Gene3D" id="3.90.1310.10">
    <property type="entry name" value="Penicillin-binding protein 2a (Domain 2)"/>
    <property type="match status" value="1"/>
</dbReference>
<dbReference type="RefSeq" id="WP_095311096.1">
    <property type="nucleotide sequence ID" value="NZ_JAMAWL010000002.1"/>
</dbReference>
<accession>A0A417YA54</accession>
<dbReference type="GO" id="GO:0071555">
    <property type="term" value="P:cell wall organization"/>
    <property type="evidence" value="ECO:0007669"/>
    <property type="project" value="TreeGrafter"/>
</dbReference>
<evidence type="ECO:0000256" key="5">
    <source>
        <dbReference type="ARBA" id="ARBA00023136"/>
    </source>
</evidence>
<comment type="catalytic activity">
    <reaction evidence="6">
        <text>Preferential cleavage: (Ac)2-L-Lys-D-Ala-|-D-Ala. Also transpeptidation of peptidyl-alanyl moieties that are N-acyl substituents of D-alanine.</text>
        <dbReference type="EC" id="3.4.16.4"/>
    </reaction>
</comment>
<organism evidence="11 12">
    <name type="scientific">Oceanobacillus profundus</name>
    <dbReference type="NCBI Taxonomy" id="372463"/>
    <lineage>
        <taxon>Bacteria</taxon>
        <taxon>Bacillati</taxon>
        <taxon>Bacillota</taxon>
        <taxon>Bacilli</taxon>
        <taxon>Bacillales</taxon>
        <taxon>Bacillaceae</taxon>
        <taxon>Oceanobacillus</taxon>
    </lineage>
</organism>
<proteinExistence type="inferred from homology"/>
<gene>
    <name evidence="11" type="ORF">D1B32_22290</name>
</gene>
<sequence length="672" mass="73920">MKRIIILFAFLLILGACSEKDQATPNDRFQDYVTHWNELKFDEMYDLFSVNAANTYSEEQSVLRTQTIYEDIGVSDLEVSFEELTEEQLDVAMEEGTATIPFSVQLETLAGPVSFEHEATLIQQDDETEDEDSKNWYIEWETGFIFPDLKENGQIRIQTTNPKRGEILDRNQMPLAINDTIYEIGIVPGNLGDNPEQSKQKVADLLGMSTETIDTALNAGWVEDNLFVPLKSVLPEESFLSELLAIEGVQSQEITGRVYPAGEAATHLVGYIRNVTSDDLETLDADQYSANDKIGSRGLEQLYEEQLKGKKGVSILIANENEEDIVLAEIPVEDGKTITTTIDINIQEKIFNTFEEDAGTAAAVDPKTGETLALVSSPSFDPNEVLYGTSGNLWGELEEDERNPVLNRFSATFAPGSVIKPITGSIGLSNGSIVLGEGIEINGLTWSNGEGWGDYEVRRVSTSNGPVDLADALIRSDNIFFARKAVEMGAEAYTTGLKDFGFEEDFPFEYPITASTISSSGKLDDEVLLANASYGQGELEMNVLHLAMTYAPFLNDGKMVKPTLLTSEETGQVWKDELVTSEHANAIKDALRKVVTDGTARNAQDADFPISGKTGTAELKLTNDSSGDENGWFVGYPTDDQDMIIAMMVEQVQDKESGLATKKVTDAFKAIK</sequence>
<protein>
    <recommendedName>
        <fullName evidence="4">serine-type D-Ala-D-Ala carboxypeptidase</fullName>
        <ecNumber evidence="4">3.4.16.4</ecNumber>
    </recommendedName>
</protein>
<dbReference type="GO" id="GO:0009002">
    <property type="term" value="F:serine-type D-Ala-D-Ala carboxypeptidase activity"/>
    <property type="evidence" value="ECO:0007669"/>
    <property type="project" value="UniProtKB-EC"/>
</dbReference>
<dbReference type="Pfam" id="PF00905">
    <property type="entry name" value="Transpeptidase"/>
    <property type="match status" value="1"/>
</dbReference>
<dbReference type="InterPro" id="IPR005311">
    <property type="entry name" value="PBP_dimer"/>
</dbReference>
<dbReference type="Pfam" id="PF03717">
    <property type="entry name" value="PBP_dimer"/>
    <property type="match status" value="1"/>
</dbReference>
<evidence type="ECO:0000256" key="2">
    <source>
        <dbReference type="ARBA" id="ARBA00004752"/>
    </source>
</evidence>
<dbReference type="GO" id="GO:0009252">
    <property type="term" value="P:peptidoglycan biosynthetic process"/>
    <property type="evidence" value="ECO:0007669"/>
    <property type="project" value="UniProtKB-UniPathway"/>
</dbReference>
<dbReference type="EMBL" id="QWEH01000027">
    <property type="protein sequence ID" value="RHW29397.1"/>
    <property type="molecule type" value="Genomic_DNA"/>
</dbReference>
<feature type="signal peptide" evidence="7">
    <location>
        <begin position="1"/>
        <end position="23"/>
    </location>
</feature>
<dbReference type="GO" id="GO:0071972">
    <property type="term" value="F:peptidoglycan L,D-transpeptidase activity"/>
    <property type="evidence" value="ECO:0007669"/>
    <property type="project" value="TreeGrafter"/>
</dbReference>
<feature type="chain" id="PRO_5019371035" description="serine-type D-Ala-D-Ala carboxypeptidase" evidence="7">
    <location>
        <begin position="24"/>
        <end position="672"/>
    </location>
</feature>
<evidence type="ECO:0000256" key="6">
    <source>
        <dbReference type="ARBA" id="ARBA00034000"/>
    </source>
</evidence>
<dbReference type="EC" id="3.4.16.4" evidence="4"/>
<dbReference type="AlphaFoldDB" id="A0A417YA54"/>
<dbReference type="InterPro" id="IPR032710">
    <property type="entry name" value="NTF2-like_dom_sf"/>
</dbReference>
<feature type="domain" description="NTF2-like N-terminal transpeptidase" evidence="10">
    <location>
        <begin position="24"/>
        <end position="152"/>
    </location>
</feature>
<evidence type="ECO:0000259" key="8">
    <source>
        <dbReference type="Pfam" id="PF00905"/>
    </source>
</evidence>
<evidence type="ECO:0000256" key="7">
    <source>
        <dbReference type="SAM" id="SignalP"/>
    </source>
</evidence>
<dbReference type="PANTHER" id="PTHR30627">
    <property type="entry name" value="PEPTIDOGLYCAN D,D-TRANSPEPTIDASE"/>
    <property type="match status" value="1"/>
</dbReference>
<comment type="similarity">
    <text evidence="3">Belongs to the transpeptidase family.</text>
</comment>
<evidence type="ECO:0000256" key="1">
    <source>
        <dbReference type="ARBA" id="ARBA00004370"/>
    </source>
</evidence>
<reference evidence="11 12" key="1">
    <citation type="journal article" date="2007" name="Int. J. Syst. Evol. Microbiol.">
        <title>Oceanobacillus profundus sp. nov., isolated from a deep-sea sediment core.</title>
        <authorList>
            <person name="Kim Y.G."/>
            <person name="Choi D.H."/>
            <person name="Hyun S."/>
            <person name="Cho B.C."/>
        </authorList>
    </citation>
    <scope>NUCLEOTIDE SEQUENCE [LARGE SCALE GENOMIC DNA]</scope>
    <source>
        <strain evidence="11 12">DSM 18246</strain>
    </source>
</reference>
<comment type="caution">
    <text evidence="11">The sequence shown here is derived from an EMBL/GenBank/DDBJ whole genome shotgun (WGS) entry which is preliminary data.</text>
</comment>
<dbReference type="Gene3D" id="3.10.450.100">
    <property type="entry name" value="NTF2-like, domain 1"/>
    <property type="match status" value="1"/>
</dbReference>
<dbReference type="InterPro" id="IPR001460">
    <property type="entry name" value="PCN-bd_Tpept"/>
</dbReference>
<keyword evidence="7" id="KW-0732">Signal</keyword>
<dbReference type="InterPro" id="IPR050515">
    <property type="entry name" value="Beta-lactam/transpept"/>
</dbReference>
<dbReference type="SUPFAM" id="SSF56601">
    <property type="entry name" value="beta-lactamase/transpeptidase-like"/>
    <property type="match status" value="1"/>
</dbReference>
<dbReference type="SUPFAM" id="SSF56519">
    <property type="entry name" value="Penicillin binding protein dimerisation domain"/>
    <property type="match status" value="1"/>
</dbReference>
<dbReference type="Gene3D" id="3.30.1390.30">
    <property type="entry name" value="Penicillin-binding protein 2a, domain 3"/>
    <property type="match status" value="1"/>
</dbReference>
<dbReference type="PROSITE" id="PS51257">
    <property type="entry name" value="PROKAR_LIPOPROTEIN"/>
    <property type="match status" value="1"/>
</dbReference>
<keyword evidence="12" id="KW-1185">Reference proteome</keyword>
<dbReference type="SUPFAM" id="SSF54427">
    <property type="entry name" value="NTF2-like"/>
    <property type="match status" value="1"/>
</dbReference>
<evidence type="ECO:0000256" key="4">
    <source>
        <dbReference type="ARBA" id="ARBA00012448"/>
    </source>
</evidence>
<dbReference type="InterPro" id="IPR036138">
    <property type="entry name" value="PBP_dimer_sf"/>
</dbReference>
<dbReference type="Proteomes" id="UP000285456">
    <property type="component" value="Unassembled WGS sequence"/>
</dbReference>
<keyword evidence="5" id="KW-0472">Membrane</keyword>
<dbReference type="OrthoDB" id="9766847at2"/>
<dbReference type="GO" id="GO:0046677">
    <property type="term" value="P:response to antibiotic"/>
    <property type="evidence" value="ECO:0007669"/>
    <property type="project" value="InterPro"/>
</dbReference>
<dbReference type="InterPro" id="IPR007887">
    <property type="entry name" value="MecA_N"/>
</dbReference>
<evidence type="ECO:0000313" key="11">
    <source>
        <dbReference type="EMBL" id="RHW29397.1"/>
    </source>
</evidence>
<dbReference type="Gene3D" id="3.40.710.10">
    <property type="entry name" value="DD-peptidase/beta-lactamase superfamily"/>
    <property type="match status" value="1"/>
</dbReference>
<comment type="pathway">
    <text evidence="2">Cell wall biogenesis; peptidoglycan biosynthesis.</text>
</comment>
<dbReference type="UniPathway" id="UPA00219"/>
<feature type="domain" description="Penicillin-binding protein dimerisation" evidence="9">
    <location>
        <begin position="160"/>
        <end position="322"/>
    </location>
</feature>
<name>A0A417YA54_9BACI</name>
<dbReference type="InterPro" id="IPR012338">
    <property type="entry name" value="Beta-lactam/transpept-like"/>
</dbReference>
<evidence type="ECO:0000313" key="12">
    <source>
        <dbReference type="Proteomes" id="UP000285456"/>
    </source>
</evidence>
<dbReference type="GO" id="GO:0008658">
    <property type="term" value="F:penicillin binding"/>
    <property type="evidence" value="ECO:0007669"/>
    <property type="project" value="InterPro"/>
</dbReference>